<evidence type="ECO:0000313" key="2">
    <source>
        <dbReference type="Proteomes" id="UP000184016"/>
    </source>
</evidence>
<name>A0A1M6PF37_9BACL</name>
<accession>A0A1M6PF37</accession>
<proteinExistence type="predicted"/>
<dbReference type="OrthoDB" id="2691694at2"/>
<dbReference type="EMBL" id="FRAF01000008">
    <property type="protein sequence ID" value="SHK06565.1"/>
    <property type="molecule type" value="Genomic_DNA"/>
</dbReference>
<organism evidence="1 2">
    <name type="scientific">Alicyclobacillus tolerans</name>
    <dbReference type="NCBI Taxonomy" id="90970"/>
    <lineage>
        <taxon>Bacteria</taxon>
        <taxon>Bacillati</taxon>
        <taxon>Bacillota</taxon>
        <taxon>Bacilli</taxon>
        <taxon>Bacillales</taxon>
        <taxon>Alicyclobacillaceae</taxon>
        <taxon>Alicyclobacillus</taxon>
    </lineage>
</organism>
<dbReference type="Proteomes" id="UP000184016">
    <property type="component" value="Unassembled WGS sequence"/>
</dbReference>
<gene>
    <name evidence="1" type="ORF">SAMN05443507_10815</name>
</gene>
<dbReference type="InterPro" id="IPR047764">
    <property type="entry name" value="CmpA"/>
</dbReference>
<sequence>MPDWLCKQLKRAFYNRDVQSIVMLNEAYYRYRQRRDSHYDWSNPPHTVP</sequence>
<dbReference type="NCBIfam" id="NF033225">
    <property type="entry name" value="spore_CmpA"/>
    <property type="match status" value="1"/>
</dbReference>
<dbReference type="RefSeq" id="WP_129583530.1">
    <property type="nucleotide sequence ID" value="NZ_FRAF01000008.1"/>
</dbReference>
<dbReference type="AlphaFoldDB" id="A0A1M6PF37"/>
<evidence type="ECO:0000313" key="1">
    <source>
        <dbReference type="EMBL" id="SHK06565.1"/>
    </source>
</evidence>
<dbReference type="Pfam" id="PF26301">
    <property type="entry name" value="spore_CmpA"/>
    <property type="match status" value="1"/>
</dbReference>
<keyword evidence="2" id="KW-1185">Reference proteome</keyword>
<protein>
    <submittedName>
        <fullName evidence="1">Uncharacterized protein</fullName>
    </submittedName>
</protein>
<reference evidence="2" key="1">
    <citation type="submission" date="2016-11" db="EMBL/GenBank/DDBJ databases">
        <authorList>
            <person name="Varghese N."/>
            <person name="Submissions S."/>
        </authorList>
    </citation>
    <scope>NUCLEOTIDE SEQUENCE [LARGE SCALE GENOMIC DNA]</scope>
    <source>
        <strain evidence="2">USBA-503</strain>
    </source>
</reference>